<comment type="caution">
    <text evidence="1">The sequence shown here is derived from an EMBL/GenBank/DDBJ whole genome shotgun (WGS) entry which is preliminary data.</text>
</comment>
<sequence>NSGATELEEVDQLRVKLSEKQRLLEREIASNRQLSERLAQLGMLAASPSDSGTSV</sequence>
<dbReference type="EMBL" id="CAJHNH020002668">
    <property type="protein sequence ID" value="CAG5127380.1"/>
    <property type="molecule type" value="Genomic_DNA"/>
</dbReference>
<dbReference type="AlphaFoldDB" id="A0A8S3ZI61"/>
<keyword evidence="2" id="KW-1185">Reference proteome</keyword>
<name>A0A8S3ZI61_9EUPU</name>
<dbReference type="Proteomes" id="UP000678393">
    <property type="component" value="Unassembled WGS sequence"/>
</dbReference>
<proteinExistence type="predicted"/>
<feature type="non-terminal residue" evidence="1">
    <location>
        <position position="1"/>
    </location>
</feature>
<accession>A0A8S3ZI61</accession>
<evidence type="ECO:0000313" key="2">
    <source>
        <dbReference type="Proteomes" id="UP000678393"/>
    </source>
</evidence>
<gene>
    <name evidence="1" type="ORF">CUNI_LOCUS12938</name>
</gene>
<protein>
    <submittedName>
        <fullName evidence="1">Uncharacterized protein</fullName>
    </submittedName>
</protein>
<evidence type="ECO:0000313" key="1">
    <source>
        <dbReference type="EMBL" id="CAG5127380.1"/>
    </source>
</evidence>
<reference evidence="1" key="1">
    <citation type="submission" date="2021-04" db="EMBL/GenBank/DDBJ databases">
        <authorList>
            <consortium name="Molecular Ecology Group"/>
        </authorList>
    </citation>
    <scope>NUCLEOTIDE SEQUENCE</scope>
</reference>
<organism evidence="1 2">
    <name type="scientific">Candidula unifasciata</name>
    <dbReference type="NCBI Taxonomy" id="100452"/>
    <lineage>
        <taxon>Eukaryota</taxon>
        <taxon>Metazoa</taxon>
        <taxon>Spiralia</taxon>
        <taxon>Lophotrochozoa</taxon>
        <taxon>Mollusca</taxon>
        <taxon>Gastropoda</taxon>
        <taxon>Heterobranchia</taxon>
        <taxon>Euthyneura</taxon>
        <taxon>Panpulmonata</taxon>
        <taxon>Eupulmonata</taxon>
        <taxon>Stylommatophora</taxon>
        <taxon>Helicina</taxon>
        <taxon>Helicoidea</taxon>
        <taxon>Geomitridae</taxon>
        <taxon>Candidula</taxon>
    </lineage>
</organism>